<organism evidence="1 2">
    <name type="scientific">Mycolicibacterium peregrinum</name>
    <name type="common">Mycobacterium peregrinum</name>
    <dbReference type="NCBI Taxonomy" id="43304"/>
    <lineage>
        <taxon>Bacteria</taxon>
        <taxon>Bacillati</taxon>
        <taxon>Actinomycetota</taxon>
        <taxon>Actinomycetes</taxon>
        <taxon>Mycobacteriales</taxon>
        <taxon>Mycobacteriaceae</taxon>
        <taxon>Mycolicibacterium</taxon>
    </lineage>
</organism>
<comment type="caution">
    <text evidence="1">The sequence shown here is derived from an EMBL/GenBank/DDBJ whole genome shotgun (WGS) entry which is preliminary data.</text>
</comment>
<gene>
    <name evidence="1" type="ORF">A5792_28875</name>
</gene>
<dbReference type="EMBL" id="LZSO01000038">
    <property type="protein sequence ID" value="OBB25092.1"/>
    <property type="molecule type" value="Genomic_DNA"/>
</dbReference>
<dbReference type="RefSeq" id="WP_064935690.1">
    <property type="nucleotide sequence ID" value="NZ_LZSO01000038.1"/>
</dbReference>
<evidence type="ECO:0000313" key="2">
    <source>
        <dbReference type="Proteomes" id="UP000093902"/>
    </source>
</evidence>
<dbReference type="Proteomes" id="UP000093902">
    <property type="component" value="Unassembled WGS sequence"/>
</dbReference>
<evidence type="ECO:0000313" key="1">
    <source>
        <dbReference type="EMBL" id="OBB25092.1"/>
    </source>
</evidence>
<dbReference type="AlphaFoldDB" id="A0A1A0QSJ9"/>
<reference evidence="2" key="1">
    <citation type="submission" date="2016-06" db="EMBL/GenBank/DDBJ databases">
        <authorList>
            <person name="Sutton G."/>
            <person name="Brinkac L."/>
            <person name="Sanka R."/>
            <person name="Adams M."/>
            <person name="Lau E."/>
            <person name="Mehaffy C."/>
            <person name="Tameris M."/>
            <person name="Hatherill M."/>
            <person name="Hanekom W."/>
            <person name="Mahomed H."/>
            <person name="Mcshane H."/>
        </authorList>
    </citation>
    <scope>NUCLEOTIDE SEQUENCE [LARGE SCALE GENOMIC DNA]</scope>
    <source>
        <strain evidence="2">852002-51209_SCH5440388</strain>
    </source>
</reference>
<sequence>MGVWVIDPDWYFQTAEVLGDASSQLASAVGTIADHAKWDTTKMAGNDSSVGAAWGSWYDKFSADTIEGTAMLATAWSSLANRIYQAGVNHAWAEFRAGRGRLPTPGNLPPRPSVNELPMPSLPTAVGDNGPGLHVVYLPGLDESLGGVEIPNADTDKLPIVAASWNAFAATITATVGEVTHRVRRPDPELPDATAFYNTITSLAGPADALGADAMSMSTLTDKFSSGVLKMRADITNELRAMSAMHVLGAVVAAAATRVSGTVSVKAGVQGLARRVRLAGENIRRYVATLQTIASLLTTMTPRFTHADKAKVDKERTVDIEIFDPDGTRSRHYRIPLSKWLSWLDYLKRGGDEWQWDRWNDTYDRLKENSANGWWWDQWAAAVMGYTPEHGWVDQWGSKKEHLDLVPVQGRVWDWANPDLQHVVENKSGALDLNQLALDEIALQRGWSVTWNINAHYAYSGSELAALERLEKLYPGRFTVNRL</sequence>
<proteinExistence type="predicted"/>
<name>A0A1A0QSJ9_MYCPR</name>
<dbReference type="OrthoDB" id="4577681at2"/>
<accession>A0A1A0QSJ9</accession>
<protein>
    <submittedName>
        <fullName evidence="1">Uncharacterized protein</fullName>
    </submittedName>
</protein>